<dbReference type="PROSITE" id="PS50943">
    <property type="entry name" value="HTH_CROC1"/>
    <property type="match status" value="1"/>
</dbReference>
<keyword evidence="1" id="KW-0238">DNA-binding</keyword>
<dbReference type="InterPro" id="IPR001387">
    <property type="entry name" value="Cro/C1-type_HTH"/>
</dbReference>
<organism evidence="3 4">
    <name type="scientific">Megamonas funiformis YIT 11815</name>
    <dbReference type="NCBI Taxonomy" id="742816"/>
    <lineage>
        <taxon>Bacteria</taxon>
        <taxon>Bacillati</taxon>
        <taxon>Bacillota</taxon>
        <taxon>Negativicutes</taxon>
        <taxon>Selenomonadales</taxon>
        <taxon>Selenomonadaceae</taxon>
        <taxon>Megamonas</taxon>
    </lineage>
</organism>
<feature type="domain" description="HTH cro/C1-type" evidence="2">
    <location>
        <begin position="8"/>
        <end position="61"/>
    </location>
</feature>
<dbReference type="PANTHER" id="PTHR46558:SF11">
    <property type="entry name" value="HTH-TYPE TRANSCRIPTIONAL REGULATOR XRE"/>
    <property type="match status" value="1"/>
</dbReference>
<proteinExistence type="predicted"/>
<dbReference type="CDD" id="cd00093">
    <property type="entry name" value="HTH_XRE"/>
    <property type="match status" value="1"/>
</dbReference>
<dbReference type="EMBL" id="ADMB01000038">
    <property type="protein sequence ID" value="EHR38478.1"/>
    <property type="molecule type" value="Genomic_DNA"/>
</dbReference>
<dbReference type="Gene3D" id="1.10.260.40">
    <property type="entry name" value="lambda repressor-like DNA-binding domains"/>
    <property type="match status" value="1"/>
</dbReference>
<comment type="caution">
    <text evidence="3">The sequence shown here is derived from an EMBL/GenBank/DDBJ whole genome shotgun (WGS) entry which is preliminary data.</text>
</comment>
<keyword evidence="4" id="KW-1185">Reference proteome</keyword>
<evidence type="ECO:0000259" key="2">
    <source>
        <dbReference type="PROSITE" id="PS50943"/>
    </source>
</evidence>
<dbReference type="PANTHER" id="PTHR46558">
    <property type="entry name" value="TRACRIPTIONAL REGULATORY PROTEIN-RELATED-RELATED"/>
    <property type="match status" value="1"/>
</dbReference>
<dbReference type="Pfam" id="PF13560">
    <property type="entry name" value="HTH_31"/>
    <property type="match status" value="1"/>
</dbReference>
<dbReference type="SUPFAM" id="SSF47413">
    <property type="entry name" value="lambda repressor-like DNA-binding domains"/>
    <property type="match status" value="1"/>
</dbReference>
<protein>
    <recommendedName>
        <fullName evidence="2">HTH cro/C1-type domain-containing protein</fullName>
    </recommendedName>
</protein>
<dbReference type="RefSeq" id="WP_008538040.1">
    <property type="nucleotide sequence ID" value="NZ_JH601090.1"/>
</dbReference>
<reference evidence="3 4" key="1">
    <citation type="submission" date="2012-01" db="EMBL/GenBank/DDBJ databases">
        <title>The Genome Sequence of Megamonas funiformis YIT 11815.</title>
        <authorList>
            <consortium name="The Broad Institute Genome Sequencing Platform"/>
            <person name="Earl A."/>
            <person name="Ward D."/>
            <person name="Feldgarden M."/>
            <person name="Gevers D."/>
            <person name="Morotomi M."/>
            <person name="Young S.K."/>
            <person name="Zeng Q."/>
            <person name="Gargeya S."/>
            <person name="Fitzgerald M."/>
            <person name="Haas B."/>
            <person name="Abouelleil A."/>
            <person name="Alvarado L."/>
            <person name="Arachchi H.M."/>
            <person name="Berlin A."/>
            <person name="Chapman S.B."/>
            <person name="Gearin G."/>
            <person name="Goldberg J."/>
            <person name="Griggs A."/>
            <person name="Gujja S."/>
            <person name="Hansen M."/>
            <person name="Heiman D."/>
            <person name="Howarth C."/>
            <person name="Larimer J."/>
            <person name="Lui A."/>
            <person name="MacDonald P.J.P."/>
            <person name="McCowen C."/>
            <person name="Montmayeur A."/>
            <person name="Murphy C."/>
            <person name="Neiman D."/>
            <person name="Pearson M."/>
            <person name="Priest M."/>
            <person name="Roberts A."/>
            <person name="Saif S."/>
            <person name="Shea T."/>
            <person name="Sisk P."/>
            <person name="Stolte C."/>
            <person name="Sykes S."/>
            <person name="Wortman J."/>
            <person name="Nusbaum C."/>
            <person name="Birren B."/>
        </authorList>
    </citation>
    <scope>NUCLEOTIDE SEQUENCE [LARGE SCALE GENOMIC DNA]</scope>
    <source>
        <strain evidence="3 4">YIT 11815</strain>
    </source>
</reference>
<dbReference type="GeneID" id="93326834"/>
<evidence type="ECO:0000256" key="1">
    <source>
        <dbReference type="ARBA" id="ARBA00023125"/>
    </source>
</evidence>
<name>A0ABN0EJR9_9FIRM</name>
<dbReference type="InterPro" id="IPR010982">
    <property type="entry name" value="Lambda_DNA-bd_dom_sf"/>
</dbReference>
<gene>
    <name evidence="3" type="ORF">HMPREF9454_00783</name>
</gene>
<sequence>MNIIGERLRQLRENKQLSQGEVAKLIGVSRPAYVLYETGRSKPLRKIKELCALFNVSADYILGNDVEPINKKEMDKKKPADLEKFLNQSEIMFDGEVMKLSEEDRQEIKNALEFIFYKAKKKNKRKK</sequence>
<evidence type="ECO:0000313" key="4">
    <source>
        <dbReference type="Proteomes" id="UP000005963"/>
    </source>
</evidence>
<dbReference type="Proteomes" id="UP000005963">
    <property type="component" value="Unassembled WGS sequence"/>
</dbReference>
<dbReference type="SMART" id="SM00530">
    <property type="entry name" value="HTH_XRE"/>
    <property type="match status" value="1"/>
</dbReference>
<evidence type="ECO:0000313" key="3">
    <source>
        <dbReference type="EMBL" id="EHR38478.1"/>
    </source>
</evidence>
<accession>A0ABN0EJR9</accession>